<dbReference type="OrthoDB" id="10370602at2759"/>
<gene>
    <name evidence="1" type="ORF">PanWU01x14_159960</name>
</gene>
<name>A0A2P5CE13_PARAD</name>
<dbReference type="AlphaFoldDB" id="A0A2P5CE13"/>
<comment type="caution">
    <text evidence="1">The sequence shown here is derived from an EMBL/GenBank/DDBJ whole genome shotgun (WGS) entry which is preliminary data.</text>
</comment>
<dbReference type="EMBL" id="JXTB01000141">
    <property type="protein sequence ID" value="PON59247.1"/>
    <property type="molecule type" value="Genomic_DNA"/>
</dbReference>
<reference evidence="2" key="1">
    <citation type="submission" date="2016-06" db="EMBL/GenBank/DDBJ databases">
        <title>Parallel loss of symbiosis genes in relatives of nitrogen-fixing non-legume Parasponia.</title>
        <authorList>
            <person name="Van Velzen R."/>
            <person name="Holmer R."/>
            <person name="Bu F."/>
            <person name="Rutten L."/>
            <person name="Van Zeijl A."/>
            <person name="Liu W."/>
            <person name="Santuari L."/>
            <person name="Cao Q."/>
            <person name="Sharma T."/>
            <person name="Shen D."/>
            <person name="Roswanjaya Y."/>
            <person name="Wardhani T."/>
            <person name="Kalhor M.S."/>
            <person name="Jansen J."/>
            <person name="Van den Hoogen J."/>
            <person name="Gungor B."/>
            <person name="Hartog M."/>
            <person name="Hontelez J."/>
            <person name="Verver J."/>
            <person name="Yang W.-C."/>
            <person name="Schijlen E."/>
            <person name="Repin R."/>
            <person name="Schilthuizen M."/>
            <person name="Schranz E."/>
            <person name="Heidstra R."/>
            <person name="Miyata K."/>
            <person name="Fedorova E."/>
            <person name="Kohlen W."/>
            <person name="Bisseling T."/>
            <person name="Smit S."/>
            <person name="Geurts R."/>
        </authorList>
    </citation>
    <scope>NUCLEOTIDE SEQUENCE [LARGE SCALE GENOMIC DNA]</scope>
    <source>
        <strain evidence="2">cv. WU1-14</strain>
    </source>
</reference>
<evidence type="ECO:0000313" key="2">
    <source>
        <dbReference type="Proteomes" id="UP000237105"/>
    </source>
</evidence>
<organism evidence="1 2">
    <name type="scientific">Parasponia andersonii</name>
    <name type="common">Sponia andersonii</name>
    <dbReference type="NCBI Taxonomy" id="3476"/>
    <lineage>
        <taxon>Eukaryota</taxon>
        <taxon>Viridiplantae</taxon>
        <taxon>Streptophyta</taxon>
        <taxon>Embryophyta</taxon>
        <taxon>Tracheophyta</taxon>
        <taxon>Spermatophyta</taxon>
        <taxon>Magnoliopsida</taxon>
        <taxon>eudicotyledons</taxon>
        <taxon>Gunneridae</taxon>
        <taxon>Pentapetalae</taxon>
        <taxon>rosids</taxon>
        <taxon>fabids</taxon>
        <taxon>Rosales</taxon>
        <taxon>Cannabaceae</taxon>
        <taxon>Parasponia</taxon>
    </lineage>
</organism>
<sequence>MTIRIIIINSTKINLDDMIGLVVTSYTSPSATILVGSIICPRGEDVTRIHNSLKPEESLFLLLYALPMMIPTTTTIFSGDGSHMSGC</sequence>
<keyword evidence="2" id="KW-1185">Reference proteome</keyword>
<proteinExistence type="predicted"/>
<protein>
    <submittedName>
        <fullName evidence="1">Uncharacterized protein</fullName>
    </submittedName>
</protein>
<dbReference type="Proteomes" id="UP000237105">
    <property type="component" value="Unassembled WGS sequence"/>
</dbReference>
<evidence type="ECO:0000313" key="1">
    <source>
        <dbReference type="EMBL" id="PON59247.1"/>
    </source>
</evidence>
<accession>A0A2P5CE13</accession>